<dbReference type="PROSITE" id="PS50011">
    <property type="entry name" value="PROTEIN_KINASE_DOM"/>
    <property type="match status" value="1"/>
</dbReference>
<protein>
    <recommendedName>
        <fullName evidence="8">Small ribosomal subunit protein eS1</fullName>
    </recommendedName>
</protein>
<keyword evidence="10" id="KW-0460">Magnesium</keyword>
<keyword evidence="2 10" id="KW-0808">Transferase</keyword>
<keyword evidence="5 9" id="KW-0067">ATP-binding</keyword>
<keyword evidence="4 10" id="KW-0418">Kinase</keyword>
<keyword evidence="15" id="KW-1185">Reference proteome</keyword>
<evidence type="ECO:0000256" key="10">
    <source>
        <dbReference type="RuleBase" id="RU361165"/>
    </source>
</evidence>
<dbReference type="HAMAP" id="MF_03122">
    <property type="entry name" value="Ribosomal_eS1_euk"/>
    <property type="match status" value="1"/>
</dbReference>
<keyword evidence="12" id="KW-0812">Transmembrane</keyword>
<feature type="transmembrane region" description="Helical" evidence="12">
    <location>
        <begin position="12"/>
        <end position="30"/>
    </location>
</feature>
<evidence type="ECO:0000256" key="3">
    <source>
        <dbReference type="ARBA" id="ARBA00022741"/>
    </source>
</evidence>
<proteinExistence type="inferred from homology"/>
<reference evidence="14 15" key="1">
    <citation type="submission" date="2016-02" db="EMBL/GenBank/DDBJ databases">
        <title>Genome analysis of coral dinoflagellate symbionts highlights evolutionary adaptations to a symbiotic lifestyle.</title>
        <authorList>
            <person name="Aranda M."/>
            <person name="Li Y."/>
            <person name="Liew Y.J."/>
            <person name="Baumgarten S."/>
            <person name="Simakov O."/>
            <person name="Wilson M."/>
            <person name="Piel J."/>
            <person name="Ashoor H."/>
            <person name="Bougouffa S."/>
            <person name="Bajic V.B."/>
            <person name="Ryu T."/>
            <person name="Ravasi T."/>
            <person name="Bayer T."/>
            <person name="Micklem G."/>
            <person name="Kim H."/>
            <person name="Bhak J."/>
            <person name="Lajeunesse T.C."/>
            <person name="Voolstra C.R."/>
        </authorList>
    </citation>
    <scope>NUCLEOTIDE SEQUENCE [LARGE SCALE GENOMIC DNA]</scope>
    <source>
        <strain evidence="14 15">CCMP2467</strain>
    </source>
</reference>
<evidence type="ECO:0000256" key="1">
    <source>
        <dbReference type="ARBA" id="ARBA00022527"/>
    </source>
</evidence>
<feature type="binding site" evidence="9">
    <location>
        <position position="1944"/>
    </location>
    <ligand>
        <name>ATP</name>
        <dbReference type="ChEBI" id="CHEBI:30616"/>
    </ligand>
</feature>
<dbReference type="GO" id="GO:0003735">
    <property type="term" value="F:structural constituent of ribosome"/>
    <property type="evidence" value="ECO:0007669"/>
    <property type="project" value="UniProtKB-UniRule"/>
</dbReference>
<dbReference type="Gene3D" id="1.25.40.10">
    <property type="entry name" value="Tetratricopeptide repeat domain"/>
    <property type="match status" value="1"/>
</dbReference>
<dbReference type="Pfam" id="PF08795">
    <property type="entry name" value="DUF1796"/>
    <property type="match status" value="1"/>
</dbReference>
<dbReference type="GO" id="GO:0004707">
    <property type="term" value="F:MAP kinase activity"/>
    <property type="evidence" value="ECO:0007669"/>
    <property type="project" value="UniProtKB-EC"/>
</dbReference>
<comment type="similarity">
    <text evidence="8">Belongs to the eukaryotic ribosomal protein eS1 family.</text>
</comment>
<dbReference type="GO" id="GO:0006412">
    <property type="term" value="P:translation"/>
    <property type="evidence" value="ECO:0007669"/>
    <property type="project" value="UniProtKB-UniRule"/>
</dbReference>
<dbReference type="SUPFAM" id="SSF56112">
    <property type="entry name" value="Protein kinase-like (PK-like)"/>
    <property type="match status" value="1"/>
</dbReference>
<evidence type="ECO:0000256" key="7">
    <source>
        <dbReference type="ARBA" id="ARBA00023274"/>
    </source>
</evidence>
<evidence type="ECO:0000313" key="14">
    <source>
        <dbReference type="EMBL" id="OLP80023.1"/>
    </source>
</evidence>
<comment type="catalytic activity">
    <reaction evidence="10">
        <text>L-threonyl-[protein] + ATP = O-phospho-L-threonyl-[protein] + ADP + H(+)</text>
        <dbReference type="Rhea" id="RHEA:46608"/>
        <dbReference type="Rhea" id="RHEA-COMP:11060"/>
        <dbReference type="Rhea" id="RHEA-COMP:11605"/>
        <dbReference type="ChEBI" id="CHEBI:15378"/>
        <dbReference type="ChEBI" id="CHEBI:30013"/>
        <dbReference type="ChEBI" id="CHEBI:30616"/>
        <dbReference type="ChEBI" id="CHEBI:61977"/>
        <dbReference type="ChEBI" id="CHEBI:456216"/>
        <dbReference type="EC" id="2.7.11.24"/>
    </reaction>
</comment>
<dbReference type="GO" id="GO:0005524">
    <property type="term" value="F:ATP binding"/>
    <property type="evidence" value="ECO:0007669"/>
    <property type="project" value="UniProtKB-UniRule"/>
</dbReference>
<keyword evidence="12" id="KW-0472">Membrane</keyword>
<keyword evidence="3 9" id="KW-0547">Nucleotide-binding</keyword>
<keyword evidence="12" id="KW-1133">Transmembrane helix</keyword>
<feature type="region of interest" description="Disordered" evidence="11">
    <location>
        <begin position="310"/>
        <end position="329"/>
    </location>
</feature>
<comment type="cofactor">
    <cofactor evidence="10">
        <name>Mg(2+)</name>
        <dbReference type="ChEBI" id="CHEBI:18420"/>
    </cofactor>
</comment>
<dbReference type="InterPro" id="IPR014903">
    <property type="entry name" value="DUF1796"/>
</dbReference>
<comment type="caution">
    <text evidence="8">Lacks conserved residue(s) required for the propagation of feature annotation.</text>
</comment>
<dbReference type="InterPro" id="IPR027500">
    <property type="entry name" value="Ribosomal_eS1_euk"/>
</dbReference>
<dbReference type="PROSITE" id="PS01351">
    <property type="entry name" value="MAPK"/>
    <property type="match status" value="1"/>
</dbReference>
<feature type="transmembrane region" description="Helical" evidence="12">
    <location>
        <begin position="193"/>
        <end position="212"/>
    </location>
</feature>
<feature type="region of interest" description="Disordered" evidence="11">
    <location>
        <begin position="1464"/>
        <end position="1485"/>
    </location>
</feature>
<dbReference type="CDD" id="cd07834">
    <property type="entry name" value="STKc_MAPK"/>
    <property type="match status" value="1"/>
</dbReference>
<dbReference type="InterPro" id="IPR001593">
    <property type="entry name" value="Ribosomal_eS1"/>
</dbReference>
<dbReference type="Gene3D" id="1.10.510.10">
    <property type="entry name" value="Transferase(Phosphotransferase) domain 1"/>
    <property type="match status" value="1"/>
</dbReference>
<keyword evidence="8" id="KW-0963">Cytoplasm</keyword>
<dbReference type="InterPro" id="IPR050117">
    <property type="entry name" value="MAPK"/>
</dbReference>
<comment type="subunit">
    <text evidence="8">Component of the small ribosomal subunit. Mature ribosomes consist of a small (40S) and a large (60S) subunit. The 40S subunit contains about 33 different proteins and 1 molecule of RNA (18S). The 60S subunit contains about 49 different proteins and 3 molecules of RNA (25S, 5.8S and 5S).</text>
</comment>
<dbReference type="OrthoDB" id="192887at2759"/>
<dbReference type="InterPro" id="IPR017441">
    <property type="entry name" value="Protein_kinase_ATP_BS"/>
</dbReference>
<feature type="transmembrane region" description="Helical" evidence="12">
    <location>
        <begin position="64"/>
        <end position="85"/>
    </location>
</feature>
<evidence type="ECO:0000256" key="12">
    <source>
        <dbReference type="SAM" id="Phobius"/>
    </source>
</evidence>
<dbReference type="Proteomes" id="UP000186817">
    <property type="component" value="Unassembled WGS sequence"/>
</dbReference>
<dbReference type="InterPro" id="IPR008271">
    <property type="entry name" value="Ser/Thr_kinase_AS"/>
</dbReference>
<comment type="similarity">
    <text evidence="10">Belongs to the protein kinase superfamily. Ser/Thr protein kinase family. MAP kinase subfamily.</text>
</comment>
<dbReference type="FunFam" id="3.30.200.20:FF:000046">
    <property type="entry name" value="Mitogen-activated protein kinase"/>
    <property type="match status" value="1"/>
</dbReference>
<keyword evidence="7 8" id="KW-0687">Ribonucleoprotein</keyword>
<organism evidence="14 15">
    <name type="scientific">Symbiodinium microadriaticum</name>
    <name type="common">Dinoflagellate</name>
    <name type="synonym">Zooxanthella microadriatica</name>
    <dbReference type="NCBI Taxonomy" id="2951"/>
    <lineage>
        <taxon>Eukaryota</taxon>
        <taxon>Sar</taxon>
        <taxon>Alveolata</taxon>
        <taxon>Dinophyceae</taxon>
        <taxon>Suessiales</taxon>
        <taxon>Symbiodiniaceae</taxon>
        <taxon>Symbiodinium</taxon>
    </lineage>
</organism>
<dbReference type="InterPro" id="IPR003527">
    <property type="entry name" value="MAP_kinase_CS"/>
</dbReference>
<dbReference type="InterPro" id="IPR000719">
    <property type="entry name" value="Prot_kinase_dom"/>
</dbReference>
<evidence type="ECO:0000256" key="9">
    <source>
        <dbReference type="PROSITE-ProRule" id="PRU10141"/>
    </source>
</evidence>
<feature type="region of interest" description="Disordered" evidence="11">
    <location>
        <begin position="266"/>
        <end position="292"/>
    </location>
</feature>
<dbReference type="EMBL" id="LSRX01001425">
    <property type="protein sequence ID" value="OLP80023.1"/>
    <property type="molecule type" value="Genomic_DNA"/>
</dbReference>
<dbReference type="Gene3D" id="3.30.200.20">
    <property type="entry name" value="Phosphorylase Kinase, domain 1"/>
    <property type="match status" value="1"/>
</dbReference>
<dbReference type="Pfam" id="PF01015">
    <property type="entry name" value="Ribosomal_S3Ae"/>
    <property type="match status" value="1"/>
</dbReference>
<evidence type="ECO:0000256" key="11">
    <source>
        <dbReference type="SAM" id="MobiDB-lite"/>
    </source>
</evidence>
<keyword evidence="6 8" id="KW-0689">Ribosomal protein</keyword>
<evidence type="ECO:0000259" key="13">
    <source>
        <dbReference type="PROSITE" id="PS50011"/>
    </source>
</evidence>
<dbReference type="GO" id="GO:0022627">
    <property type="term" value="C:cytosolic small ribosomal subunit"/>
    <property type="evidence" value="ECO:0007669"/>
    <property type="project" value="UniProtKB-UniRule"/>
</dbReference>
<dbReference type="PANTHER" id="PTHR24055">
    <property type="entry name" value="MITOGEN-ACTIVATED PROTEIN KINASE"/>
    <property type="match status" value="1"/>
</dbReference>
<evidence type="ECO:0000256" key="2">
    <source>
        <dbReference type="ARBA" id="ARBA00022679"/>
    </source>
</evidence>
<evidence type="ECO:0000256" key="8">
    <source>
        <dbReference type="HAMAP-Rule" id="MF_03122"/>
    </source>
</evidence>
<dbReference type="PROSITE" id="PS00108">
    <property type="entry name" value="PROTEIN_KINASE_ST"/>
    <property type="match status" value="1"/>
</dbReference>
<dbReference type="SMART" id="SM01397">
    <property type="entry name" value="Ribosomal_S3Ae"/>
    <property type="match status" value="1"/>
</dbReference>
<feature type="compositionally biased region" description="Polar residues" evidence="11">
    <location>
        <begin position="1470"/>
        <end position="1484"/>
    </location>
</feature>
<dbReference type="InterPro" id="IPR011990">
    <property type="entry name" value="TPR-like_helical_dom_sf"/>
</dbReference>
<dbReference type="SMART" id="SM00220">
    <property type="entry name" value="S_TKc"/>
    <property type="match status" value="1"/>
</dbReference>
<evidence type="ECO:0000313" key="15">
    <source>
        <dbReference type="Proteomes" id="UP000186817"/>
    </source>
</evidence>
<sequence length="2278" mass="254578">MPCSMVNLKYVFFPFPLVCPPFFSICVLSFNMDRGALQQEYLRRRKLNTFQERRKEGRTAYTKASRTAIIVGSLGLIFNIMAIVLPNWRSSWVALIGYGTRRNWGLLYVQGRQTTFHHTMYDNNCKWYGHLMLGNSCLSPICRWYLLKCNSYFELCLYSYSAALGIIIGTIVQTLCLYWTVALTTRTLRWAANWWPVAAMLNIAGTVFWIIMTEGIFEDLNEESWYPVPPPGLSFILACASAVLQMVNAFLGYTLHYMWPEVDPDNPDQFDSGTDSEDEDAEELDPDEKQGGYWGYGGYGGYGGGDAAADGGISAQAPPASPERGKKKAGDPFLRKEWYDIKAPSMFSVRNCGKTLVSRTQGTKIATEELKGRVLEVNLADLNNDEDQASKKVRLCIEEVQGRSCLTDFHGMTLTRDKICSLIKKWQTLIEAHVDVKTTDNYIVRMFCIAFTKRRPEQVKSNCYAQSAQIRKIRRKMVEIMTQEASKVQLRELVKKLIPESIGKEIEKQTQGIFPLKDCLIRKVKIMKKPKFDITKLMELHGDGGDDVGVEMMRPEAEDAMNTLSADVAAADDVSGTTKTAMEKSRVRFLHPRCDSGLAQATLVPRLRLEPLTKRTFPQLETALDSCEVVKKSCCGRQAFKPDAPAAKRDQNCLACIQGREMFSTQFTQSCIDGDQPEGMASLRSSKWDFLQDEPELDGEEGDFSQASSLREQANALSHHARQEQEPRRRQQHLCEALGMYRKADALLGNRCKESREAWRLALQCRLNAACLAMQVVALAGADERQQAEVVATHFANAALEIDPENPHAALILARSQRGLAEQHLRNAQVWAQKRKDEDAAEQAAELAKSLRPAWQTQVDSPSVWVQKGAELFKRGQTKEAECLLRRAVEYIDRKENGGPIDSLSTRAARALAFDALEVLAECLAARRDFEGSLRCGRRAADLLEVGVSQVPFTEPECSRREGLLYLSLGHASEAAGEKEALSFFRRAAQALQRSNSPALEGTALLEFGLRLAQDFDAGDPNAADLAMPTLERAIEKLKLAHGQQLKGTKDDRVEVASSQKPAVASERLLRRQLQAQVAVCSLHLSLGDSAAAEEVLNESRHLVDAADDGQSATRLEWARLCGQWAFAAAQVGRLAEAEEALRAKWRRAGGKDPEWGQDGSDLQLLECSSCQDPEALRLQQEALQSLALVRQKACDAVGVEDAMSRLSRATPERSRGDVQKEMQHHLQRLAREESTSPEPVADLKECDKKASKASQTLLLQKGAWLAGLSALIIDHCQHSFAVLSSSSGDVASAQIASKCLEKHADLQTARGCSGWQAESRLCPITQLSNLAQSKTSLKHLLLDAMAPVQTDPTSVSDPPHPSSCEPRPPFVRVISLGSNCLTAMWLQHNGWRKSAMPFDWVFSSPAMVRDCLQDDFRSFLDPREYRPFGKRGAGAGHARYSELRLPGRWPSFTFLHHDPSRKRQENLESVRNATPTDGQSDGTGSEMFEVHLPTGAAEDIDPFKFFEDETQNAAFAQAALGRAEVCCEKDELVCDGFVPDGYRDAAEANSAQSDDTFLCRWCNLKFESRNKLFMHLRSSAACLQCMESDSVDLRKSMTEKAKAQPKAAAKSATKAKAQPKPYAFLLGRLGQGFSLSEALTSLGALGIDVQDLGDFSCPAVGRVLLASFSCALAGDALRQRLLARLQEMPLTTLHSLAQLKKSQLIDLQSSLVQRHFAYLLDVVALTSGSETCPNDFEELRPKLKRLKEAMQEIKLLRRETSREGSAKDEELKMVQRLSLHGKPYVLVRISGDASLSEYACCVYMAVSLASFHGWHQRLSPATFTDIPGLPSDFLYFEGYRFMQHDKRNGPVFGRGYLPWSSDDASGVVEWRTRLQEHLTKASTVDWQQVLEELRTATLKLPDGKSTFRVPDHVELVKKVGSGAYGCVASFQDKKTGEKFAVKKVTNAFDDLVDGKRILREVKLLRQLDHDNIIRIMDMYPPPCPDFEDIYIVTDLMETDLHRVIYSKQPLTEEHHQYFLHQILRGLAYLHSAHIVHRDIKPSNLLVNKNCDLKICDFGLARVLATDAEDSMGRTDYVVTRWYRAPEVMLVSSDYTVAIDVWAVGCILFELISRKPLFAGKDHVDQLRKIISTLGTPSEAEKHWLPEEGTARSFLIKCAPAPKVEWKSLLPTASDDAIEVVSKTVTFDPTARISVPDTLRLKYLDHLFDEEDMVLDTCTTKIDWSFDNFEPTKQLLQSYIYCELASFHPEIVERDKDLLAARGIDKLLEVPKAEKKSL</sequence>
<evidence type="ECO:0000256" key="5">
    <source>
        <dbReference type="ARBA" id="ARBA00022840"/>
    </source>
</evidence>
<feature type="compositionally biased region" description="Acidic residues" evidence="11">
    <location>
        <begin position="266"/>
        <end position="286"/>
    </location>
</feature>
<comment type="activity regulation">
    <text evidence="10">Activated by threonine and tyrosine phosphorylation.</text>
</comment>
<dbReference type="Pfam" id="PF00069">
    <property type="entry name" value="Pkinase"/>
    <property type="match status" value="1"/>
</dbReference>
<comment type="subcellular location">
    <subcellularLocation>
        <location evidence="8">Cytoplasm</location>
    </subcellularLocation>
</comment>
<evidence type="ECO:0000256" key="6">
    <source>
        <dbReference type="ARBA" id="ARBA00022980"/>
    </source>
</evidence>
<dbReference type="SUPFAM" id="SSF48452">
    <property type="entry name" value="TPR-like"/>
    <property type="match status" value="1"/>
</dbReference>
<feature type="region of interest" description="Disordered" evidence="11">
    <location>
        <begin position="712"/>
        <end position="731"/>
    </location>
</feature>
<dbReference type="PROSITE" id="PS00107">
    <property type="entry name" value="PROTEIN_KINASE_ATP"/>
    <property type="match status" value="1"/>
</dbReference>
<evidence type="ECO:0000256" key="4">
    <source>
        <dbReference type="ARBA" id="ARBA00022777"/>
    </source>
</evidence>
<name>A0A1Q9CAR5_SYMMI</name>
<dbReference type="FunFam" id="1.10.510.10:FF:000040">
    <property type="entry name" value="Mitogen-activated protein kinase"/>
    <property type="match status" value="1"/>
</dbReference>
<feature type="transmembrane region" description="Helical" evidence="12">
    <location>
        <begin position="158"/>
        <end position="181"/>
    </location>
</feature>
<accession>A0A1Q9CAR5</accession>
<dbReference type="InterPro" id="IPR011009">
    <property type="entry name" value="Kinase-like_dom_sf"/>
</dbReference>
<keyword evidence="1 10" id="KW-0723">Serine/threonine-protein kinase</keyword>
<gene>
    <name evidence="14" type="primary">MMK1</name>
    <name evidence="14" type="ORF">AK812_SmicGene39615</name>
</gene>
<comment type="caution">
    <text evidence="14">The sequence shown here is derived from an EMBL/GenBank/DDBJ whole genome shotgun (WGS) entry which is preliminary data.</text>
</comment>
<feature type="domain" description="Protein kinase" evidence="13">
    <location>
        <begin position="1914"/>
        <end position="2204"/>
    </location>
</feature>